<gene>
    <name evidence="8" type="ORF">BOH78_0150</name>
    <name evidence="6" type="ORF">C5L36_0E02350</name>
    <name evidence="9" type="ORF">CAS74_003023</name>
    <name evidence="7" type="ORF">JL09_g3672</name>
</gene>
<evidence type="ECO:0000313" key="8">
    <source>
        <dbReference type="EMBL" id="ONH77832.1"/>
    </source>
</evidence>
<dbReference type="STRING" id="4909.A0A099NZ21"/>
<evidence type="ECO:0000256" key="3">
    <source>
        <dbReference type="ARBA" id="ARBA00021347"/>
    </source>
</evidence>
<dbReference type="Pfam" id="PF03931">
    <property type="entry name" value="Skp1_POZ"/>
    <property type="match status" value="1"/>
</dbReference>
<dbReference type="Gene3D" id="3.30.710.10">
    <property type="entry name" value="Potassium Channel Kv1.1, Chain A"/>
    <property type="match status" value="1"/>
</dbReference>
<reference evidence="7" key="2">
    <citation type="submission" date="2014-08" db="EMBL/GenBank/DDBJ databases">
        <title>Exploiting Issatchenkia orientalis SD108 for Succinic Acid Production.</title>
        <authorList>
            <person name="Xiao H."/>
            <person name="Shao Z."/>
            <person name="Jiang Y."/>
            <person name="Dole S."/>
            <person name="Zhao H."/>
        </authorList>
    </citation>
    <scope>NUCLEOTIDE SEQUENCE [LARGE SCALE GENOMIC DNA]</scope>
    <source>
        <strain evidence="7">SD108</strain>
    </source>
</reference>
<dbReference type="OrthoDB" id="249087at2759"/>
<dbReference type="VEuPathDB" id="FungiDB:C5L36_0E02350"/>
<dbReference type="EMBL" id="JQFK01000042">
    <property type="protein sequence ID" value="KGK37167.1"/>
    <property type="molecule type" value="Genomic_DNA"/>
</dbReference>
<dbReference type="Proteomes" id="UP000249293">
    <property type="component" value="Chromosome 5"/>
</dbReference>
<evidence type="ECO:0000313" key="6">
    <source>
        <dbReference type="EMBL" id="AWU78171.1"/>
    </source>
</evidence>
<feature type="domain" description="SKP1 component POZ" evidence="5">
    <location>
        <begin position="13"/>
        <end position="74"/>
    </location>
</feature>
<dbReference type="EMBL" id="NHMM01000004">
    <property type="protein sequence ID" value="OUT22035.1"/>
    <property type="molecule type" value="Genomic_DNA"/>
</dbReference>
<keyword evidence="13" id="KW-1185">Reference proteome</keyword>
<dbReference type="SUPFAM" id="SSF54695">
    <property type="entry name" value="POZ domain"/>
    <property type="match status" value="1"/>
</dbReference>
<evidence type="ECO:0000313" key="13">
    <source>
        <dbReference type="Proteomes" id="UP000249293"/>
    </source>
</evidence>
<proteinExistence type="inferred from homology"/>
<dbReference type="GO" id="GO:0070449">
    <property type="term" value="C:elongin complex"/>
    <property type="evidence" value="ECO:0007669"/>
    <property type="project" value="EnsemblFungi"/>
</dbReference>
<dbReference type="Proteomes" id="UP000195871">
    <property type="component" value="Unassembled WGS sequence"/>
</dbReference>
<comment type="subcellular location">
    <subcellularLocation>
        <location evidence="1">Nucleus</location>
    </subcellularLocation>
</comment>
<dbReference type="Proteomes" id="UP000189274">
    <property type="component" value="Unassembled WGS sequence"/>
</dbReference>
<dbReference type="GO" id="GO:0006511">
    <property type="term" value="P:ubiquitin-dependent protein catabolic process"/>
    <property type="evidence" value="ECO:0007669"/>
    <property type="project" value="EnsemblFungi"/>
</dbReference>
<evidence type="ECO:0000313" key="11">
    <source>
        <dbReference type="Proteomes" id="UP000189274"/>
    </source>
</evidence>
<dbReference type="InterPro" id="IPR001232">
    <property type="entry name" value="SKP1-like"/>
</dbReference>
<dbReference type="eggNOG" id="KOG3473">
    <property type="taxonomic scope" value="Eukaryota"/>
</dbReference>
<accession>A0A099NZ21</accession>
<dbReference type="Proteomes" id="UP000029867">
    <property type="component" value="Unassembled WGS sequence"/>
</dbReference>
<evidence type="ECO:0000259" key="5">
    <source>
        <dbReference type="Pfam" id="PF03931"/>
    </source>
</evidence>
<protein>
    <recommendedName>
        <fullName evidence="3">Elongin-C</fullName>
    </recommendedName>
</protein>
<evidence type="ECO:0000256" key="2">
    <source>
        <dbReference type="ARBA" id="ARBA00009993"/>
    </source>
</evidence>
<dbReference type="GO" id="GO:0031463">
    <property type="term" value="C:Cul3-RING ubiquitin ligase complex"/>
    <property type="evidence" value="ECO:0007669"/>
    <property type="project" value="EnsemblFungi"/>
</dbReference>
<organism evidence="7 10">
    <name type="scientific">Pichia kudriavzevii</name>
    <name type="common">Yeast</name>
    <name type="synonym">Issatchenkia orientalis</name>
    <dbReference type="NCBI Taxonomy" id="4909"/>
    <lineage>
        <taxon>Eukaryota</taxon>
        <taxon>Fungi</taxon>
        <taxon>Dikarya</taxon>
        <taxon>Ascomycota</taxon>
        <taxon>Saccharomycotina</taxon>
        <taxon>Pichiomycetes</taxon>
        <taxon>Pichiales</taxon>
        <taxon>Pichiaceae</taxon>
        <taxon>Pichia</taxon>
    </lineage>
</organism>
<dbReference type="GO" id="GO:0004842">
    <property type="term" value="F:ubiquitin-protein transferase activity"/>
    <property type="evidence" value="ECO:0007669"/>
    <property type="project" value="EnsemblFungi"/>
</dbReference>
<dbReference type="GO" id="GO:0000113">
    <property type="term" value="C:nucleotide-excision repair factor 4 complex"/>
    <property type="evidence" value="ECO:0007669"/>
    <property type="project" value="EnsemblFungi"/>
</dbReference>
<dbReference type="PANTHER" id="PTHR20648">
    <property type="entry name" value="ELONGIN-C"/>
    <property type="match status" value="1"/>
</dbReference>
<reference evidence="8" key="4">
    <citation type="submission" date="2017-01" db="EMBL/GenBank/DDBJ databases">
        <authorList>
            <person name="Mah S.A."/>
            <person name="Swanson W.J."/>
            <person name="Moy G.W."/>
            <person name="Vacquier V.D."/>
        </authorList>
    </citation>
    <scope>NUCLEOTIDE SEQUENCE [LARGE SCALE GENOMIC DNA]</scope>
    <source>
        <strain evidence="8">129</strain>
    </source>
</reference>
<dbReference type="HOGENOM" id="CLU_130038_1_1_1"/>
<reference evidence="10" key="1">
    <citation type="journal article" date="2014" name="Microb. Cell Fact.">
        <title>Exploiting Issatchenkia orientalis SD108 for succinic acid production.</title>
        <authorList>
            <person name="Xiao H."/>
            <person name="Shao Z."/>
            <person name="Jiang Y."/>
            <person name="Dole S."/>
            <person name="Zhao H."/>
        </authorList>
    </citation>
    <scope>NUCLEOTIDE SEQUENCE [LARGE SCALE GENOMIC DNA]</scope>
    <source>
        <strain evidence="10">SD108</strain>
    </source>
</reference>
<evidence type="ECO:0000256" key="1">
    <source>
        <dbReference type="ARBA" id="ARBA00004123"/>
    </source>
</evidence>
<evidence type="ECO:0000313" key="12">
    <source>
        <dbReference type="Proteomes" id="UP000195871"/>
    </source>
</evidence>
<dbReference type="AlphaFoldDB" id="A0A099NZ21"/>
<dbReference type="InterPro" id="IPR016073">
    <property type="entry name" value="Skp1_comp_POZ"/>
</dbReference>
<dbReference type="CDD" id="cd18321">
    <property type="entry name" value="BTB_POZ_EloC"/>
    <property type="match status" value="1"/>
</dbReference>
<dbReference type="EMBL" id="CP028777">
    <property type="protein sequence ID" value="AWU78171.1"/>
    <property type="molecule type" value="Genomic_DNA"/>
</dbReference>
<dbReference type="InterPro" id="IPR011333">
    <property type="entry name" value="SKP1/BTB/POZ_sf"/>
</dbReference>
<reference evidence="9 12" key="5">
    <citation type="submission" date="2017-05" db="EMBL/GenBank/DDBJ databases">
        <title>The Genome Sequence of Candida krusei Ckrusei653.</title>
        <authorList>
            <person name="Cuomo C."/>
            <person name="Forche A."/>
            <person name="Young S."/>
            <person name="Abouelleil A."/>
            <person name="Cao P."/>
            <person name="Chapman S."/>
            <person name="Cusick C."/>
            <person name="Shea T."/>
            <person name="Nusbaum C."/>
            <person name="Birren B."/>
        </authorList>
    </citation>
    <scope>NUCLEOTIDE SEQUENCE [LARGE SCALE GENOMIC DNA]</scope>
    <source>
        <strain evidence="9 12">Ckrusei653</strain>
    </source>
</reference>
<keyword evidence="4" id="KW-0539">Nucleus</keyword>
<evidence type="ECO:0000256" key="4">
    <source>
        <dbReference type="ARBA" id="ARBA00023242"/>
    </source>
</evidence>
<dbReference type="GO" id="GO:0070911">
    <property type="term" value="P:global genome nucleotide-excision repair"/>
    <property type="evidence" value="ECO:0007669"/>
    <property type="project" value="EnsemblFungi"/>
</dbReference>
<comment type="similarity">
    <text evidence="2">Belongs to the SKP1 family.</text>
</comment>
<dbReference type="EMBL" id="MQVM01000001">
    <property type="protein sequence ID" value="ONH77832.1"/>
    <property type="molecule type" value="Genomic_DNA"/>
</dbReference>
<dbReference type="GO" id="GO:0009411">
    <property type="term" value="P:response to UV"/>
    <property type="evidence" value="ECO:0007669"/>
    <property type="project" value="EnsemblFungi"/>
</dbReference>
<dbReference type="SMART" id="SM00512">
    <property type="entry name" value="Skp1"/>
    <property type="match status" value="1"/>
</dbReference>
<dbReference type="FunFam" id="3.30.710.10:FF:000035">
    <property type="entry name" value="Elongin C transcription elongation factor"/>
    <property type="match status" value="1"/>
</dbReference>
<name>A0A099NZ21_PICKU</name>
<evidence type="ECO:0000313" key="7">
    <source>
        <dbReference type="EMBL" id="KGK37167.1"/>
    </source>
</evidence>
<reference evidence="6 13" key="6">
    <citation type="submission" date="2018-06" db="EMBL/GenBank/DDBJ databases">
        <title>Population genomics shows no distinction between pathogenic Candida krusei and environmental Pichia kudriavzevii: One species, four names.</title>
        <authorList>
            <person name="Douglass A.P."/>
            <person name="Offei B."/>
            <person name="Braun-Galleani S."/>
            <person name="Coughlan A.Y."/>
            <person name="Martos A."/>
            <person name="Ortiz-Merino R.A."/>
            <person name="Byrne K.P."/>
            <person name="Wolfe K.H."/>
        </authorList>
    </citation>
    <scope>NUCLEOTIDE SEQUENCE [LARGE SCALE GENOMIC DNA]</scope>
    <source>
        <strain evidence="6 13">CBS573</strain>
    </source>
</reference>
<evidence type="ECO:0000313" key="10">
    <source>
        <dbReference type="Proteomes" id="UP000029867"/>
    </source>
</evidence>
<dbReference type="InterPro" id="IPR039948">
    <property type="entry name" value="ELC1"/>
</dbReference>
<evidence type="ECO:0000313" key="9">
    <source>
        <dbReference type="EMBL" id="OUT22035.1"/>
    </source>
</evidence>
<reference evidence="11" key="3">
    <citation type="journal article" date="2017" name="Genome Announc.">
        <title>Genome sequences of Cyberlindnera fabianii 65, Pichia kudriavzevii 129, and Saccharomyces cerevisiae 131 isolated from fermented masau fruits in Zimbabwe.</title>
        <authorList>
            <person name="van Rijswijck I.M.H."/>
            <person name="Derks M.F.L."/>
            <person name="Abee T."/>
            <person name="de Ridder D."/>
            <person name="Smid E.J."/>
        </authorList>
    </citation>
    <scope>NUCLEOTIDE SEQUENCE [LARGE SCALE GENOMIC DNA]</scope>
    <source>
        <strain evidence="11">129</strain>
    </source>
</reference>
<sequence length="103" mass="11516">MDNEDYDTGPAYVRLVSNDGHTFVVSKDVASVSGTLQNMLSDTFEEGQTNTIKLHDIDGTVLEKVVEYLYYNRKWADSVDVPEFAVPTEMALELLVAADFLHV</sequence>